<evidence type="ECO:0008006" key="4">
    <source>
        <dbReference type="Google" id="ProtNLM"/>
    </source>
</evidence>
<accession>A0ABX8WRX7</accession>
<feature type="transmembrane region" description="Helical" evidence="1">
    <location>
        <begin position="86"/>
        <end position="108"/>
    </location>
</feature>
<keyword evidence="1" id="KW-0812">Transmembrane</keyword>
<dbReference type="EMBL" id="CP080544">
    <property type="protein sequence ID" value="QYR53592.1"/>
    <property type="molecule type" value="Genomic_DNA"/>
</dbReference>
<reference evidence="2 3" key="1">
    <citation type="submission" date="2021-08" db="EMBL/GenBank/DDBJ databases">
        <title>Lysobacter sp. strain CJ11 Genome sequencing and assembly.</title>
        <authorList>
            <person name="Kim I."/>
        </authorList>
    </citation>
    <scope>NUCLEOTIDE SEQUENCE [LARGE SCALE GENOMIC DNA]</scope>
    <source>
        <strain evidence="2 3">CJ11</strain>
    </source>
</reference>
<name>A0ABX8WRX7_9GAMM</name>
<sequence length="112" mass="12875">MIFFGQGERVVPYGTPEKHECPKCGGERMFQPRLRYKFGHVYALFGWVYNKRYELACLECEHGWVLDKNTEEAKLDQLPIPKHLQYGLMTFLLAMVSIAIIGAGYGSFDLLP</sequence>
<protein>
    <recommendedName>
        <fullName evidence="4">Zinc-ribbon domain-containing protein</fullName>
    </recommendedName>
</protein>
<keyword evidence="1" id="KW-1133">Transmembrane helix</keyword>
<evidence type="ECO:0000313" key="3">
    <source>
        <dbReference type="Proteomes" id="UP000824755"/>
    </source>
</evidence>
<keyword evidence="1" id="KW-0472">Membrane</keyword>
<keyword evidence="3" id="KW-1185">Reference proteome</keyword>
<dbReference type="Proteomes" id="UP000824755">
    <property type="component" value="Chromosome"/>
</dbReference>
<dbReference type="RefSeq" id="WP_220380400.1">
    <property type="nucleotide sequence ID" value="NZ_CP080544.1"/>
</dbReference>
<organism evidence="2 3">
    <name type="scientific">Lysobacter soyae</name>
    <dbReference type="NCBI Taxonomy" id="2764185"/>
    <lineage>
        <taxon>Bacteria</taxon>
        <taxon>Pseudomonadati</taxon>
        <taxon>Pseudomonadota</taxon>
        <taxon>Gammaproteobacteria</taxon>
        <taxon>Lysobacterales</taxon>
        <taxon>Lysobacteraceae</taxon>
        <taxon>Lysobacter</taxon>
    </lineage>
</organism>
<gene>
    <name evidence="2" type="ORF">H8L67_03595</name>
</gene>
<evidence type="ECO:0000256" key="1">
    <source>
        <dbReference type="SAM" id="Phobius"/>
    </source>
</evidence>
<evidence type="ECO:0000313" key="2">
    <source>
        <dbReference type="EMBL" id="QYR53592.1"/>
    </source>
</evidence>
<proteinExistence type="predicted"/>